<dbReference type="Proteomes" id="UP000585474">
    <property type="component" value="Unassembled WGS sequence"/>
</dbReference>
<dbReference type="PANTHER" id="PTHR35702">
    <property type="entry name" value="EXPRESSED PROTEIN"/>
    <property type="match status" value="1"/>
</dbReference>
<name>A0A7J0DQD5_9ERIC</name>
<accession>A0A7J0DQD5</accession>
<protein>
    <submittedName>
        <fullName evidence="2">Uncharacterized protein</fullName>
    </submittedName>
</protein>
<sequence length="287" mass="31754">MRRAPRALHEILVVIAATPRPCPHRLRRMKVLALRPMGIAVPSILEHRGTLDQVPFKTSPGGRTWIDHRIISYGGSKSMWTGGKDGKTVACLVKEGVKLYFYNIRAAHVEGARHKAIEKALVDALSQGLTAQDAAKQAQKEGEKAAKSATSKAKRIIGPIISLEQRFERFGYLVGSELGSWVGGRIGLMVYDVVNGLHYLLQFGQPEETKVFETPAFGNSEAEEPKVYETPFESSESEETKVYEASAFESSEASEDNHVYETPTYMSSEDSNIDESSYESSEGHVEF</sequence>
<proteinExistence type="predicted"/>
<feature type="region of interest" description="Disordered" evidence="1">
    <location>
        <begin position="244"/>
        <end position="287"/>
    </location>
</feature>
<keyword evidence="3" id="KW-1185">Reference proteome</keyword>
<organism evidence="2 3">
    <name type="scientific">Actinidia rufa</name>
    <dbReference type="NCBI Taxonomy" id="165716"/>
    <lineage>
        <taxon>Eukaryota</taxon>
        <taxon>Viridiplantae</taxon>
        <taxon>Streptophyta</taxon>
        <taxon>Embryophyta</taxon>
        <taxon>Tracheophyta</taxon>
        <taxon>Spermatophyta</taxon>
        <taxon>Magnoliopsida</taxon>
        <taxon>eudicotyledons</taxon>
        <taxon>Gunneridae</taxon>
        <taxon>Pentapetalae</taxon>
        <taxon>asterids</taxon>
        <taxon>Ericales</taxon>
        <taxon>Actinidiaceae</taxon>
        <taxon>Actinidia</taxon>
    </lineage>
</organism>
<dbReference type="OrthoDB" id="1906723at2759"/>
<dbReference type="PANTHER" id="PTHR35702:SF1">
    <property type="entry name" value="EXPRESSED PROTEIN"/>
    <property type="match status" value="1"/>
</dbReference>
<reference evidence="3" key="1">
    <citation type="submission" date="2019-07" db="EMBL/GenBank/DDBJ databases">
        <title>De Novo Assembly of kiwifruit Actinidia rufa.</title>
        <authorList>
            <person name="Sugita-Konishi S."/>
            <person name="Sato K."/>
            <person name="Mori E."/>
            <person name="Abe Y."/>
            <person name="Kisaki G."/>
            <person name="Hamano K."/>
            <person name="Suezawa K."/>
            <person name="Otani M."/>
            <person name="Fukuda T."/>
            <person name="Manabe T."/>
            <person name="Gomi K."/>
            <person name="Tabuchi M."/>
            <person name="Akimitsu K."/>
            <person name="Kataoka I."/>
        </authorList>
    </citation>
    <scope>NUCLEOTIDE SEQUENCE [LARGE SCALE GENOMIC DNA]</scope>
    <source>
        <strain evidence="3">cv. Fuchu</strain>
    </source>
</reference>
<comment type="caution">
    <text evidence="2">The sequence shown here is derived from an EMBL/GenBank/DDBJ whole genome shotgun (WGS) entry which is preliminary data.</text>
</comment>
<dbReference type="AlphaFoldDB" id="A0A7J0DQD5"/>
<evidence type="ECO:0000313" key="3">
    <source>
        <dbReference type="Proteomes" id="UP000585474"/>
    </source>
</evidence>
<dbReference type="EMBL" id="BJWL01000319">
    <property type="protein sequence ID" value="GFS38935.1"/>
    <property type="molecule type" value="Genomic_DNA"/>
</dbReference>
<evidence type="ECO:0000313" key="2">
    <source>
        <dbReference type="EMBL" id="GFS38935.1"/>
    </source>
</evidence>
<evidence type="ECO:0000256" key="1">
    <source>
        <dbReference type="SAM" id="MobiDB-lite"/>
    </source>
</evidence>
<gene>
    <name evidence="2" type="ORF">Acr_00g0060330</name>
</gene>